<dbReference type="AlphaFoldDB" id="A0A2P6SJ80"/>
<dbReference type="InterPro" id="IPR014710">
    <property type="entry name" value="RmlC-like_jellyroll"/>
</dbReference>
<keyword evidence="3" id="KW-1133">Transmembrane helix</keyword>
<feature type="transmembrane region" description="Helical" evidence="3">
    <location>
        <begin position="67"/>
        <end position="86"/>
    </location>
</feature>
<keyword evidence="5" id="KW-1185">Reference proteome</keyword>
<keyword evidence="1" id="KW-0406">Ion transport</keyword>
<dbReference type="GO" id="GO:0016020">
    <property type="term" value="C:membrane"/>
    <property type="evidence" value="ECO:0007669"/>
    <property type="project" value="UniProtKB-SubCell"/>
</dbReference>
<dbReference type="PANTHER" id="PTHR45651">
    <property type="entry name" value="CYCLIC NUCLEOTIDE-GATED ION CHANNEL 15-RELATED-RELATED"/>
    <property type="match status" value="1"/>
</dbReference>
<dbReference type="Gramene" id="PRQ58727">
    <property type="protein sequence ID" value="PRQ58727"/>
    <property type="gene ID" value="RchiOBHm_Chr1g0362461"/>
</dbReference>
<dbReference type="Gene3D" id="1.10.287.70">
    <property type="match status" value="1"/>
</dbReference>
<organism evidence="4 5">
    <name type="scientific">Rosa chinensis</name>
    <name type="common">China rose</name>
    <dbReference type="NCBI Taxonomy" id="74649"/>
    <lineage>
        <taxon>Eukaryota</taxon>
        <taxon>Viridiplantae</taxon>
        <taxon>Streptophyta</taxon>
        <taxon>Embryophyta</taxon>
        <taxon>Tracheophyta</taxon>
        <taxon>Spermatophyta</taxon>
        <taxon>Magnoliopsida</taxon>
        <taxon>eudicotyledons</taxon>
        <taxon>Gunneridae</taxon>
        <taxon>Pentapetalae</taxon>
        <taxon>rosids</taxon>
        <taxon>fabids</taxon>
        <taxon>Rosales</taxon>
        <taxon>Rosaceae</taxon>
        <taxon>Rosoideae</taxon>
        <taxon>Rosoideae incertae sedis</taxon>
        <taxon>Rosa</taxon>
    </lineage>
</organism>
<dbReference type="SUPFAM" id="SSF81324">
    <property type="entry name" value="Voltage-gated potassium channels"/>
    <property type="match status" value="1"/>
</dbReference>
<feature type="transmembrane region" description="Helical" evidence="3">
    <location>
        <begin position="98"/>
        <end position="118"/>
    </location>
</feature>
<dbReference type="STRING" id="74649.A0A2P6SJ80"/>
<keyword evidence="2 4" id="KW-0407">Ion channel</keyword>
<dbReference type="EMBL" id="PDCK01000039">
    <property type="protein sequence ID" value="PRQ58727.1"/>
    <property type="molecule type" value="Genomic_DNA"/>
</dbReference>
<feature type="transmembrane region" description="Helical" evidence="3">
    <location>
        <begin position="281"/>
        <end position="300"/>
    </location>
</feature>
<evidence type="ECO:0000313" key="5">
    <source>
        <dbReference type="Proteomes" id="UP000238479"/>
    </source>
</evidence>
<dbReference type="SUPFAM" id="SSF51206">
    <property type="entry name" value="cAMP-binding domain-like"/>
    <property type="match status" value="1"/>
</dbReference>
<sequence>MLLILLFPTVAVLDLFRMFILDLWWDTTFVISCVIAVSLDPLFFYIPTINGEEKCLEMDTKLMIVSLVLRSFTDIIFIWDIIYQMYKATAIANIWRSVATDFLAILPVPQVLIIVILYKHQDLGYLNVFLFIQYAPRIYRLSQSFDNLKQKRDTGLWVKVAFNFFLYMLACHILGGSWFFFSVQREMLCWHQTCVEKNTCGSNFKCSENSSRNVTKLVQLCPMNPPNSTVFDFGIFANPLGTSSKTPINFSTKFSYSFWWGVRNISNFGTNLVTSTYLGEVWFASLISVIGLILFVYLIGNNVQTFMQMKTMKEEEEAKKIRQKLKRINSWMERIEFPWPREEIETKIKEKLQENKEANVENVSTLLSFVPLDCYEDVKSDVCWAMLEDLPVFKDHMGRRLLFYISARMKKEVYAENTLIAEKYKPLDRMVVITEGIVGVHTTSTDSSPSIIQGSLEKWHVYGVEQLLSWAAHSTNGNIDSLPISQETVKCRTKVEGFVLTASDLKELLSGMGIDHAAISNNIEGESSSSLRSALRFRRHLQRVRPVLDFDPSSYRGL</sequence>
<dbReference type="Proteomes" id="UP000238479">
    <property type="component" value="Chromosome 1"/>
</dbReference>
<feature type="transmembrane region" description="Helical" evidence="3">
    <location>
        <begin position="156"/>
        <end position="181"/>
    </location>
</feature>
<keyword evidence="1" id="KW-0813">Transport</keyword>
<comment type="caution">
    <text evidence="4">The sequence shown here is derived from an EMBL/GenBank/DDBJ whole genome shotgun (WGS) entry which is preliminary data.</text>
</comment>
<keyword evidence="3" id="KW-0812">Transmembrane</keyword>
<proteinExistence type="predicted"/>
<accession>A0A2P6SJ80</accession>
<evidence type="ECO:0000313" key="4">
    <source>
        <dbReference type="EMBL" id="PRQ58727.1"/>
    </source>
</evidence>
<dbReference type="PANTHER" id="PTHR45651:SF68">
    <property type="entry name" value="ION TRANSPORT DOMAIN-CONTAINING PROTEIN"/>
    <property type="match status" value="1"/>
</dbReference>
<name>A0A2P6SJ80_ROSCH</name>
<evidence type="ECO:0000256" key="3">
    <source>
        <dbReference type="SAM" id="Phobius"/>
    </source>
</evidence>
<reference evidence="4 5" key="1">
    <citation type="journal article" date="2018" name="Nat. Genet.">
        <title>The Rosa genome provides new insights in the design of modern roses.</title>
        <authorList>
            <person name="Bendahmane M."/>
        </authorList>
    </citation>
    <scope>NUCLEOTIDE SEQUENCE [LARGE SCALE GENOMIC DNA]</scope>
    <source>
        <strain evidence="5">cv. Old Blush</strain>
    </source>
</reference>
<dbReference type="GO" id="GO:0034220">
    <property type="term" value="P:monoatomic ion transmembrane transport"/>
    <property type="evidence" value="ECO:0007669"/>
    <property type="project" value="UniProtKB-KW"/>
</dbReference>
<evidence type="ECO:0000256" key="1">
    <source>
        <dbReference type="ARBA" id="ARBA00023286"/>
    </source>
</evidence>
<dbReference type="Gene3D" id="2.60.120.10">
    <property type="entry name" value="Jelly Rolls"/>
    <property type="match status" value="1"/>
</dbReference>
<keyword evidence="3" id="KW-0472">Membrane</keyword>
<protein>
    <submittedName>
        <fullName evidence="4">Putative potassium channel, voltage-dependent, ERG</fullName>
    </submittedName>
</protein>
<gene>
    <name evidence="4" type="ORF">RchiOBHm_Chr1g0362461</name>
</gene>
<feature type="transmembrane region" description="Helical" evidence="3">
    <location>
        <begin position="28"/>
        <end position="46"/>
    </location>
</feature>
<keyword evidence="1" id="KW-1071">Ligand-gated ion channel</keyword>
<evidence type="ECO:0000256" key="2">
    <source>
        <dbReference type="ARBA" id="ARBA00023303"/>
    </source>
</evidence>
<dbReference type="InterPro" id="IPR018490">
    <property type="entry name" value="cNMP-bd_dom_sf"/>
</dbReference>